<keyword evidence="3" id="KW-0133">Cell shape</keyword>
<organism evidence="8 9">
    <name type="scientific">Steroidobacter agaridevorans</name>
    <dbReference type="NCBI Taxonomy" id="2695856"/>
    <lineage>
        <taxon>Bacteria</taxon>
        <taxon>Pseudomonadati</taxon>
        <taxon>Pseudomonadota</taxon>
        <taxon>Gammaproteobacteria</taxon>
        <taxon>Steroidobacterales</taxon>
        <taxon>Steroidobacteraceae</taxon>
        <taxon>Steroidobacter</taxon>
    </lineage>
</organism>
<protein>
    <recommendedName>
        <fullName evidence="2">Cell shape-determining protein MreC</fullName>
    </recommendedName>
    <alternativeName>
        <fullName evidence="4">Cell shape protein MreC</fullName>
    </alternativeName>
</protein>
<evidence type="ECO:0000256" key="2">
    <source>
        <dbReference type="ARBA" id="ARBA00013855"/>
    </source>
</evidence>
<keyword evidence="9" id="KW-1185">Reference proteome</keyword>
<dbReference type="InterPro" id="IPR007221">
    <property type="entry name" value="MreC"/>
</dbReference>
<dbReference type="Gene3D" id="2.40.10.340">
    <property type="entry name" value="Rod shape-determining protein MreC, domain 1"/>
    <property type="match status" value="1"/>
</dbReference>
<evidence type="ECO:0000259" key="7">
    <source>
        <dbReference type="Pfam" id="PF04085"/>
    </source>
</evidence>
<feature type="region of interest" description="Disordered" evidence="5">
    <location>
        <begin position="282"/>
        <end position="341"/>
    </location>
</feature>
<evidence type="ECO:0000256" key="4">
    <source>
        <dbReference type="ARBA" id="ARBA00032089"/>
    </source>
</evidence>
<feature type="compositionally biased region" description="Low complexity" evidence="5">
    <location>
        <begin position="285"/>
        <end position="320"/>
    </location>
</feature>
<feature type="transmembrane region" description="Helical" evidence="6">
    <location>
        <begin position="18"/>
        <end position="35"/>
    </location>
</feature>
<dbReference type="PANTHER" id="PTHR34138">
    <property type="entry name" value="CELL SHAPE-DETERMINING PROTEIN MREC"/>
    <property type="match status" value="1"/>
</dbReference>
<dbReference type="RefSeq" id="WP_161814660.1">
    <property type="nucleotide sequence ID" value="NZ_BLJN01000005.1"/>
</dbReference>
<gene>
    <name evidence="8" type="ORF">GCM10011487_50420</name>
</gene>
<name>A0A829YJM0_9GAMM</name>
<sequence>MVTLSSDSRNIIGRGPPLGAGLFFLGLVSVGIMMLDQRSNYLDTVRQWLGAAAAPVYAVVQTPGQAWEWLTGSFADRTRLRTENAELSEQLREARVKLLQFDSLREENVRLRAVREASAGVGGRTMIAEIMRVDVDPFRHRVRINKGSDDGVFKNQPVLDAFGIVGQVVQVDKYSSTIILISDSGHAIPVQVNRNGIRSIAVGAGDLGKLSLPYLTVESDVKTGDLLVSSGLDGIFPAGYPVATVSKVERNPADTFALVEAKPLAQLDRDREVLLLWADPPPQVEAPAAKPAKPAATESKPAAETSSATPAPATPSAAPREAAETPPPGTQPLPQSQPPQD</sequence>
<accession>A0A829YJM0</accession>
<dbReference type="AlphaFoldDB" id="A0A829YJM0"/>
<dbReference type="EMBL" id="BLJN01000005">
    <property type="protein sequence ID" value="GFE83042.1"/>
    <property type="molecule type" value="Genomic_DNA"/>
</dbReference>
<evidence type="ECO:0000256" key="5">
    <source>
        <dbReference type="SAM" id="MobiDB-lite"/>
    </source>
</evidence>
<keyword evidence="6" id="KW-0812">Transmembrane</keyword>
<dbReference type="InterPro" id="IPR042175">
    <property type="entry name" value="Cell/Rod_MreC_2"/>
</dbReference>
<dbReference type="Proteomes" id="UP000445000">
    <property type="component" value="Unassembled WGS sequence"/>
</dbReference>
<dbReference type="GO" id="GO:0008360">
    <property type="term" value="P:regulation of cell shape"/>
    <property type="evidence" value="ECO:0007669"/>
    <property type="project" value="UniProtKB-KW"/>
</dbReference>
<dbReference type="PANTHER" id="PTHR34138:SF1">
    <property type="entry name" value="CELL SHAPE-DETERMINING PROTEIN MREC"/>
    <property type="match status" value="1"/>
</dbReference>
<keyword evidence="6" id="KW-0472">Membrane</keyword>
<dbReference type="GO" id="GO:0005886">
    <property type="term" value="C:plasma membrane"/>
    <property type="evidence" value="ECO:0007669"/>
    <property type="project" value="TreeGrafter"/>
</dbReference>
<feature type="domain" description="Rod shape-determining protein MreC beta-barrel core" evidence="7">
    <location>
        <begin position="130"/>
        <end position="277"/>
    </location>
</feature>
<evidence type="ECO:0000256" key="1">
    <source>
        <dbReference type="ARBA" id="ARBA00009369"/>
    </source>
</evidence>
<keyword evidence="6" id="KW-1133">Transmembrane helix</keyword>
<dbReference type="InterPro" id="IPR055342">
    <property type="entry name" value="MreC_beta-barrel_core"/>
</dbReference>
<comment type="similarity">
    <text evidence="1">Belongs to the MreC family.</text>
</comment>
<proteinExistence type="inferred from homology"/>
<reference evidence="9" key="1">
    <citation type="submission" date="2020-01" db="EMBL/GenBank/DDBJ databases">
        <title>'Steroidobacter agaridevorans' sp. nov., agar-degrading bacteria isolated from rhizosphere soils.</title>
        <authorList>
            <person name="Ikenaga M."/>
            <person name="Kataoka M."/>
            <person name="Murouchi A."/>
            <person name="Katsuragi S."/>
            <person name="Sakai M."/>
        </authorList>
    </citation>
    <scope>NUCLEOTIDE SEQUENCE [LARGE SCALE GENOMIC DNA]</scope>
    <source>
        <strain evidence="9">YU21-B</strain>
    </source>
</reference>
<dbReference type="NCBIfam" id="TIGR00219">
    <property type="entry name" value="mreC"/>
    <property type="match status" value="1"/>
</dbReference>
<dbReference type="Gene3D" id="2.40.10.350">
    <property type="entry name" value="Rod shape-determining protein MreC, domain 2"/>
    <property type="match status" value="1"/>
</dbReference>
<feature type="compositionally biased region" description="Pro residues" evidence="5">
    <location>
        <begin position="325"/>
        <end position="341"/>
    </location>
</feature>
<evidence type="ECO:0000256" key="3">
    <source>
        <dbReference type="ARBA" id="ARBA00022960"/>
    </source>
</evidence>
<evidence type="ECO:0000256" key="6">
    <source>
        <dbReference type="SAM" id="Phobius"/>
    </source>
</evidence>
<comment type="caution">
    <text evidence="8">The sequence shown here is derived from an EMBL/GenBank/DDBJ whole genome shotgun (WGS) entry which is preliminary data.</text>
</comment>
<dbReference type="InterPro" id="IPR042177">
    <property type="entry name" value="Cell/Rod_1"/>
</dbReference>
<dbReference type="Pfam" id="PF04085">
    <property type="entry name" value="MreC"/>
    <property type="match status" value="1"/>
</dbReference>
<evidence type="ECO:0000313" key="8">
    <source>
        <dbReference type="EMBL" id="GFE83042.1"/>
    </source>
</evidence>
<evidence type="ECO:0000313" key="9">
    <source>
        <dbReference type="Proteomes" id="UP000445000"/>
    </source>
</evidence>